<reference evidence="2" key="3">
    <citation type="submission" date="2016-02" db="EMBL/GenBank/DDBJ databases">
        <title>Draft genome of pathogenic Streptomyces sp. in Japan.</title>
        <authorList>
            <person name="Tomihama T."/>
            <person name="Ikenaga M."/>
            <person name="Sakai M."/>
            <person name="Okubo T."/>
            <person name="Ikeda S."/>
        </authorList>
    </citation>
    <scope>NUCLEOTIDE SEQUENCE [LARGE SCALE GENOMIC DNA]</scope>
    <source>
        <strain evidence="2">S58</strain>
    </source>
</reference>
<dbReference type="RefSeq" id="WP_059082800.1">
    <property type="nucleotide sequence ID" value="NZ_BCMM01000030.1"/>
</dbReference>
<dbReference type="Proteomes" id="UP000067448">
    <property type="component" value="Unassembled WGS sequence"/>
</dbReference>
<dbReference type="OrthoDB" id="4503947at2"/>
<comment type="caution">
    <text evidence="1">The sequence shown here is derived from an EMBL/GenBank/DDBJ whole genome shotgun (WGS) entry which is preliminary data.</text>
</comment>
<reference evidence="1 2" key="2">
    <citation type="journal article" date="2016" name="Genome Announc.">
        <title>Draft Genome Sequences of Streptomyces scabiei S58, Streptomyces turgidiscabies T45, and Streptomyces acidiscabies a10, the Pathogens of Potato Common Scab, Isolated in Japan.</title>
        <authorList>
            <person name="Tomihama T."/>
            <person name="Nishi Y."/>
            <person name="Sakai M."/>
            <person name="Ikenaga M."/>
            <person name="Okubo T."/>
            <person name="Ikeda S."/>
        </authorList>
    </citation>
    <scope>NUCLEOTIDE SEQUENCE [LARGE SCALE GENOMIC DNA]</scope>
    <source>
        <strain evidence="1 2">S58</strain>
    </source>
</reference>
<dbReference type="EMBL" id="BCMM01000030">
    <property type="protein sequence ID" value="GAQ65447.1"/>
    <property type="molecule type" value="Genomic_DNA"/>
</dbReference>
<evidence type="ECO:0000313" key="1">
    <source>
        <dbReference type="EMBL" id="GAQ65447.1"/>
    </source>
</evidence>
<proteinExistence type="predicted"/>
<accession>A0A100JTL4</accession>
<reference evidence="2" key="1">
    <citation type="submission" date="2015-11" db="EMBL/GenBank/DDBJ databases">
        <authorList>
            <consortium name="Cross-ministerial Strategic Innovation Promotion Program (SIP) consortium"/>
            <person name="Tomihama T."/>
            <person name="Ikenaga M."/>
            <person name="Sakai M."/>
            <person name="Okubo T."/>
            <person name="Ikeda S."/>
        </authorList>
    </citation>
    <scope>NUCLEOTIDE SEQUENCE [LARGE SCALE GENOMIC DNA]</scope>
    <source>
        <strain evidence="2">S58</strain>
    </source>
</reference>
<protein>
    <recommendedName>
        <fullName evidence="3">Phosphoadenosine phosphosulphate reductase domain-containing protein</fullName>
    </recommendedName>
</protein>
<evidence type="ECO:0008006" key="3">
    <source>
        <dbReference type="Google" id="ProtNLM"/>
    </source>
</evidence>
<gene>
    <name evidence="1" type="ORF">SsS58_05856</name>
</gene>
<evidence type="ECO:0000313" key="2">
    <source>
        <dbReference type="Proteomes" id="UP000067448"/>
    </source>
</evidence>
<dbReference type="AlphaFoldDB" id="A0A100JTL4"/>
<organism evidence="1 2">
    <name type="scientific">Streptomyces scabiei</name>
    <dbReference type="NCBI Taxonomy" id="1930"/>
    <lineage>
        <taxon>Bacteria</taxon>
        <taxon>Bacillati</taxon>
        <taxon>Actinomycetota</taxon>
        <taxon>Actinomycetes</taxon>
        <taxon>Kitasatosporales</taxon>
        <taxon>Streptomycetaceae</taxon>
        <taxon>Streptomyces</taxon>
    </lineage>
</organism>
<sequence>MNATARVAAGLGFEGIELVINWGLGVDSTAYLVKMLEDPAAHGVDLARTLVMHQLTGDEWPATRAHAEEFVLPLLREHRVRLVQVARASRALEIAVMDDSRQPERIIDRGPWALWDEYEAGGTVPQQGGIRLCSLHAKGEVGDALIALGIGDRPFRQVMGFNADEAVRSRRDEAASKNPLRQGVYPLIDWGWGRDRCEAFLYERFGVRWEKSYCSFCCFPVSMGAMADHLDRMRAHPEIAGRVLRLEYTSVSLNPQAKLFGRRSLLEQFDPGRAADRPVLAAFEEELSCPWALYHVRRILPVAKADPTRRGRPMRSVERVHVGRASALGRRLRTVSERHGYPVEVDERYGRVRTWMRRREAELPTVEELMVTAPHHVRDKQVPRFEREWRAHSWRGVGRRD</sequence>
<name>A0A100JTL4_STRSC</name>